<dbReference type="PANTHER" id="PTHR43734">
    <property type="entry name" value="PHYTOENE DESATURASE"/>
    <property type="match status" value="1"/>
</dbReference>
<protein>
    <recommendedName>
        <fullName evidence="6">4,4'-diaponeurosporene oxygenase</fullName>
    </recommendedName>
    <alternativeName>
        <fullName evidence="7">4,4'-diaponeurosporene oxidase</fullName>
    </alternativeName>
    <alternativeName>
        <fullName evidence="8">Carotenoid oxidase</fullName>
    </alternativeName>
</protein>
<evidence type="ECO:0000256" key="7">
    <source>
        <dbReference type="ARBA" id="ARBA00041900"/>
    </source>
</evidence>
<evidence type="ECO:0000256" key="10">
    <source>
        <dbReference type="RuleBase" id="RU362075"/>
    </source>
</evidence>
<evidence type="ECO:0000313" key="12">
    <source>
        <dbReference type="EMBL" id="TDQ38794.1"/>
    </source>
</evidence>
<evidence type="ECO:0000256" key="1">
    <source>
        <dbReference type="ARBA" id="ARBA00001974"/>
    </source>
</evidence>
<comment type="catalytic activity">
    <reaction evidence="9">
        <text>all-trans-4,4'-diaponeurosporene + 2 AH2 + 2 O2 = 4,4'-diaponeurosporenal + 2 A + 3 H2O</text>
        <dbReference type="Rhea" id="RHEA:56104"/>
        <dbReference type="ChEBI" id="CHEBI:13193"/>
        <dbReference type="ChEBI" id="CHEBI:15377"/>
        <dbReference type="ChEBI" id="CHEBI:15379"/>
        <dbReference type="ChEBI" id="CHEBI:17499"/>
        <dbReference type="ChEBI" id="CHEBI:62743"/>
        <dbReference type="ChEBI" id="CHEBI:79065"/>
    </reaction>
</comment>
<evidence type="ECO:0000256" key="2">
    <source>
        <dbReference type="ARBA" id="ARBA00022746"/>
    </source>
</evidence>
<proteinExistence type="inferred from homology"/>
<dbReference type="GO" id="GO:0016117">
    <property type="term" value="P:carotenoid biosynthetic process"/>
    <property type="evidence" value="ECO:0007669"/>
    <property type="project" value="UniProtKB-KW"/>
</dbReference>
<dbReference type="InterPro" id="IPR036188">
    <property type="entry name" value="FAD/NAD-bd_sf"/>
</dbReference>
<comment type="caution">
    <text evidence="12">The sequence shown here is derived from an EMBL/GenBank/DDBJ whole genome shotgun (WGS) entry which is preliminary data.</text>
</comment>
<organism evidence="12 13">
    <name type="scientific">Aureibacillus halotolerans</name>
    <dbReference type="NCBI Taxonomy" id="1508390"/>
    <lineage>
        <taxon>Bacteria</taxon>
        <taxon>Bacillati</taxon>
        <taxon>Bacillota</taxon>
        <taxon>Bacilli</taxon>
        <taxon>Bacillales</taxon>
        <taxon>Bacillaceae</taxon>
        <taxon>Aureibacillus</taxon>
    </lineage>
</organism>
<accession>A0A4R6U6X3</accession>
<evidence type="ECO:0000256" key="4">
    <source>
        <dbReference type="ARBA" id="ARBA00037901"/>
    </source>
</evidence>
<dbReference type="InterPro" id="IPR002937">
    <property type="entry name" value="Amino_oxidase"/>
</dbReference>
<feature type="domain" description="Amine oxidase" evidence="11">
    <location>
        <begin position="11"/>
        <end position="491"/>
    </location>
</feature>
<sequence>MKKVVVIGAGLGGMSTAIRLASEGYKVTVLEKNERAGGKLNIRSGEGYTFDTGPSILTMPWVLRDLFASADRNVDDYMELIQIEPQWRTFFEDGTRFDLTSDLPGLMRSFESVSPVAASEFYSYMAYSKKMYDTCMKSFYNQSITGVSDLRKLHSLDELLSLDPMRTVAQATAKHFSSTHMQQLFNFLVMYVGASPYQAPAVLSQLAYVQLGLGIFYVKGGMYNIARGMLRLLDELGVQVKTNQEVAEIQTRGSQVTGVRTSDDVLYAADVVVSNLEAVPSYELLFKNKGAAKARKAAKQLKKYAPSVSGLVMLLGADRSYDQLAHHNFFFSKDPEREFRQIFKDQKPADDPTVYIGVSSKTDPSQAPLGTDNLFVLTHVPPMKANEDQWSVNAESYRHVILNKLNRMGLPVHEDHITWQQQFTPTDLKQLYGATGGSIYGTVADKKTNGGFRIPNRSEVFENLYLVGGSTHPGGGVPMATLSGLLTAEQIFEEHRSTLRKSAR</sequence>
<keyword evidence="3 10" id="KW-0560">Oxidoreductase</keyword>
<name>A0A4R6U6X3_9BACI</name>
<dbReference type="InterPro" id="IPR014105">
    <property type="entry name" value="Carotenoid/retinoid_OxRdtase"/>
</dbReference>
<evidence type="ECO:0000256" key="5">
    <source>
        <dbReference type="ARBA" id="ARBA00038194"/>
    </source>
</evidence>
<keyword evidence="13" id="KW-1185">Reference proteome</keyword>
<evidence type="ECO:0000256" key="8">
    <source>
        <dbReference type="ARBA" id="ARBA00042619"/>
    </source>
</evidence>
<gene>
    <name evidence="12" type="ORF">EV213_109163</name>
</gene>
<comment type="similarity">
    <text evidence="5">Belongs to the carotenoid/retinoid oxidoreductase family. CrtP subfamily.</text>
</comment>
<reference evidence="12 13" key="1">
    <citation type="submission" date="2019-03" db="EMBL/GenBank/DDBJ databases">
        <title>Genomic Encyclopedia of Type Strains, Phase IV (KMG-IV): sequencing the most valuable type-strain genomes for metagenomic binning, comparative biology and taxonomic classification.</title>
        <authorList>
            <person name="Goeker M."/>
        </authorList>
    </citation>
    <scope>NUCLEOTIDE SEQUENCE [LARGE SCALE GENOMIC DNA]</scope>
    <source>
        <strain evidence="12 13">DSM 28697</strain>
    </source>
</reference>
<evidence type="ECO:0000256" key="3">
    <source>
        <dbReference type="ARBA" id="ARBA00023002"/>
    </source>
</evidence>
<evidence type="ECO:0000259" key="11">
    <source>
        <dbReference type="Pfam" id="PF01593"/>
    </source>
</evidence>
<dbReference type="Proteomes" id="UP000295632">
    <property type="component" value="Unassembled WGS sequence"/>
</dbReference>
<dbReference type="Gene3D" id="3.50.50.60">
    <property type="entry name" value="FAD/NAD(P)-binding domain"/>
    <property type="match status" value="2"/>
</dbReference>
<evidence type="ECO:0000256" key="6">
    <source>
        <dbReference type="ARBA" id="ARBA00039159"/>
    </source>
</evidence>
<dbReference type="GO" id="GO:0016491">
    <property type="term" value="F:oxidoreductase activity"/>
    <property type="evidence" value="ECO:0007669"/>
    <property type="project" value="UniProtKB-KW"/>
</dbReference>
<dbReference type="EMBL" id="SNYJ01000009">
    <property type="protein sequence ID" value="TDQ38794.1"/>
    <property type="molecule type" value="Genomic_DNA"/>
</dbReference>
<comment type="cofactor">
    <cofactor evidence="1">
        <name>FAD</name>
        <dbReference type="ChEBI" id="CHEBI:57692"/>
    </cofactor>
</comment>
<dbReference type="AlphaFoldDB" id="A0A4R6U6X3"/>
<evidence type="ECO:0000256" key="9">
    <source>
        <dbReference type="ARBA" id="ARBA00048532"/>
    </source>
</evidence>
<evidence type="ECO:0000313" key="13">
    <source>
        <dbReference type="Proteomes" id="UP000295632"/>
    </source>
</evidence>
<dbReference type="SUPFAM" id="SSF51905">
    <property type="entry name" value="FAD/NAD(P)-binding domain"/>
    <property type="match status" value="1"/>
</dbReference>
<keyword evidence="2 10" id="KW-0125">Carotenoid biosynthesis</keyword>
<dbReference type="Pfam" id="PF01593">
    <property type="entry name" value="Amino_oxidase"/>
    <property type="match status" value="1"/>
</dbReference>
<dbReference type="NCBIfam" id="TIGR02734">
    <property type="entry name" value="crtI_fam"/>
    <property type="match status" value="1"/>
</dbReference>
<comment type="pathway">
    <text evidence="4">Carotenoid biosynthesis; staphyloxanthin biosynthesis; staphyloxanthin from farnesyl diphosphate: step 3/5.</text>
</comment>
<dbReference type="PANTHER" id="PTHR43734:SF7">
    <property type="entry name" value="4,4'-DIAPONEUROSPORENE OXYGENASE"/>
    <property type="match status" value="1"/>
</dbReference>